<reference evidence="1 2" key="1">
    <citation type="submission" date="2019-01" db="EMBL/GenBank/DDBJ databases">
        <title>Draft genome sequence of Dictyobacter sp. Uno17.</title>
        <authorList>
            <person name="Wang C.M."/>
            <person name="Zheng Y."/>
            <person name="Sakai Y."/>
            <person name="Abe K."/>
            <person name="Yokota A."/>
            <person name="Yabe S."/>
        </authorList>
    </citation>
    <scope>NUCLEOTIDE SEQUENCE [LARGE SCALE GENOMIC DNA]</scope>
    <source>
        <strain evidence="1 2">Uno17</strain>
    </source>
</reference>
<dbReference type="Proteomes" id="UP000322530">
    <property type="component" value="Unassembled WGS sequence"/>
</dbReference>
<proteinExistence type="predicted"/>
<accession>A0A5A5TEV4</accession>
<dbReference type="SUPFAM" id="SSF49464">
    <property type="entry name" value="Carboxypeptidase regulatory domain-like"/>
    <property type="match status" value="1"/>
</dbReference>
<name>A0A5A5TEV4_9CHLR</name>
<gene>
    <name evidence="1" type="ORF">KDI_33320</name>
</gene>
<dbReference type="InterPro" id="IPR008969">
    <property type="entry name" value="CarboxyPept-like_regulatory"/>
</dbReference>
<evidence type="ECO:0000313" key="2">
    <source>
        <dbReference type="Proteomes" id="UP000322530"/>
    </source>
</evidence>
<keyword evidence="2" id="KW-1185">Reference proteome</keyword>
<protein>
    <recommendedName>
        <fullName evidence="3">Carboxypeptidase regulatory-like domain-containing protein</fullName>
    </recommendedName>
</protein>
<organism evidence="1 2">
    <name type="scientific">Dictyobacter arantiisoli</name>
    <dbReference type="NCBI Taxonomy" id="2014874"/>
    <lineage>
        <taxon>Bacteria</taxon>
        <taxon>Bacillati</taxon>
        <taxon>Chloroflexota</taxon>
        <taxon>Ktedonobacteria</taxon>
        <taxon>Ktedonobacterales</taxon>
        <taxon>Dictyobacteraceae</taxon>
        <taxon>Dictyobacter</taxon>
    </lineage>
</organism>
<dbReference type="EMBL" id="BIXY01000051">
    <property type="protein sequence ID" value="GCF09768.1"/>
    <property type="molecule type" value="Genomic_DNA"/>
</dbReference>
<comment type="caution">
    <text evidence="1">The sequence shown here is derived from an EMBL/GenBank/DDBJ whole genome shotgun (WGS) entry which is preliminary data.</text>
</comment>
<dbReference type="AlphaFoldDB" id="A0A5A5TEV4"/>
<sequence length="191" mass="20994">MYLFALVPPSTAWMNRASATQIALRYLVTTWADEEEEAHRLLGHLIMALLGKHEYELELTDLPASLWTAFGLVPRPAFMLRVPLYFEHSAPTPPLVRGPLVVRGAPAVSLHGTVLGPGKVPVAGARVELPALQLIAHTNTRGRFHFSTVPSEPRGIQLLVKARGCTQTALIEEPISDNNPLEICFDSFDAR</sequence>
<evidence type="ECO:0000313" key="1">
    <source>
        <dbReference type="EMBL" id="GCF09768.1"/>
    </source>
</evidence>
<evidence type="ECO:0008006" key="3">
    <source>
        <dbReference type="Google" id="ProtNLM"/>
    </source>
</evidence>